<gene>
    <name evidence="1" type="ORF">SAMN05421734_103313</name>
</gene>
<organism evidence="1 2">
    <name type="scientific">Pelagirhabdus alkalitolerans</name>
    <dbReference type="NCBI Taxonomy" id="1612202"/>
    <lineage>
        <taxon>Bacteria</taxon>
        <taxon>Bacillati</taxon>
        <taxon>Bacillota</taxon>
        <taxon>Bacilli</taxon>
        <taxon>Bacillales</taxon>
        <taxon>Bacillaceae</taxon>
        <taxon>Pelagirhabdus</taxon>
    </lineage>
</organism>
<dbReference type="Pfam" id="PF09581">
    <property type="entry name" value="Spore_III_AF"/>
    <property type="match status" value="1"/>
</dbReference>
<evidence type="ECO:0000313" key="1">
    <source>
        <dbReference type="EMBL" id="SDC00057.1"/>
    </source>
</evidence>
<dbReference type="AlphaFoldDB" id="A0A1G6I0H8"/>
<reference evidence="2" key="1">
    <citation type="submission" date="2016-09" db="EMBL/GenBank/DDBJ databases">
        <authorList>
            <person name="Varghese N."/>
            <person name="Submissions S."/>
        </authorList>
    </citation>
    <scope>NUCLEOTIDE SEQUENCE [LARGE SCALE GENOMIC DNA]</scope>
    <source>
        <strain evidence="2">S5</strain>
    </source>
</reference>
<dbReference type="STRING" id="1612202.SAMN05421734_103313"/>
<proteinExistence type="predicted"/>
<accession>A0A1G6I0H8</accession>
<dbReference type="EMBL" id="FMYI01000003">
    <property type="protein sequence ID" value="SDC00057.1"/>
    <property type="molecule type" value="Genomic_DNA"/>
</dbReference>
<name>A0A1G6I0H8_9BACI</name>
<sequence>MRGLIDWMSEMIILLIMISMIQMMLPNRHIKKYIHLSLSLLFLIYFLQPLDRLTDLTVQHEAEQIVEDLLNEDGLRDMSIQSNSQKNEIEAYIDAYILNDLTNKLKSDLNDELANMFGYKIDQVKWDQIDIDNELHDRLHVYLQESSRQVVIEPVSLEDQRTRYKQEPDLNEKVHQWLKNRLELGRDQLIVYLEGGKQ</sequence>
<protein>
    <submittedName>
        <fullName evidence="1">Stage III sporulation protein AF</fullName>
    </submittedName>
</protein>
<dbReference type="InterPro" id="IPR014245">
    <property type="entry name" value="Spore_III_AF"/>
</dbReference>
<dbReference type="OrthoDB" id="2375554at2"/>
<dbReference type="Proteomes" id="UP000242949">
    <property type="component" value="Unassembled WGS sequence"/>
</dbReference>
<evidence type="ECO:0000313" key="2">
    <source>
        <dbReference type="Proteomes" id="UP000242949"/>
    </source>
</evidence>
<keyword evidence="2" id="KW-1185">Reference proteome</keyword>